<evidence type="ECO:0000256" key="1">
    <source>
        <dbReference type="ARBA" id="ARBA00010641"/>
    </source>
</evidence>
<keyword evidence="4" id="KW-0804">Transcription</keyword>
<dbReference type="RefSeq" id="WP_167182959.1">
    <property type="nucleotide sequence ID" value="NZ_JAASQL010000001.1"/>
</dbReference>
<evidence type="ECO:0000259" key="6">
    <source>
        <dbReference type="Pfam" id="PF08281"/>
    </source>
</evidence>
<dbReference type="InterPro" id="IPR014284">
    <property type="entry name" value="RNA_pol_sigma-70_dom"/>
</dbReference>
<dbReference type="SUPFAM" id="SSF88659">
    <property type="entry name" value="Sigma3 and sigma4 domains of RNA polymerase sigma factors"/>
    <property type="match status" value="1"/>
</dbReference>
<dbReference type="PANTHER" id="PTHR43133">
    <property type="entry name" value="RNA POLYMERASE ECF-TYPE SIGMA FACTO"/>
    <property type="match status" value="1"/>
</dbReference>
<feature type="domain" description="RNA polymerase sigma factor 70 region 4 type 2" evidence="6">
    <location>
        <begin position="160"/>
        <end position="211"/>
    </location>
</feature>
<comment type="similarity">
    <text evidence="1">Belongs to the sigma-70 factor family. ECF subfamily.</text>
</comment>
<keyword evidence="5" id="KW-0175">Coiled coil</keyword>
<reference evidence="7 8" key="1">
    <citation type="submission" date="2020-03" db="EMBL/GenBank/DDBJ databases">
        <title>Genomic Encyclopedia of Type Strains, Phase IV (KMG-IV): sequencing the most valuable type-strain genomes for metagenomic binning, comparative biology and taxonomic classification.</title>
        <authorList>
            <person name="Goeker M."/>
        </authorList>
    </citation>
    <scope>NUCLEOTIDE SEQUENCE [LARGE SCALE GENOMIC DNA]</scope>
    <source>
        <strain evidence="7 8">DSM 101599</strain>
    </source>
</reference>
<keyword evidence="3" id="KW-0731">Sigma factor</keyword>
<dbReference type="Proteomes" id="UP000745859">
    <property type="component" value="Unassembled WGS sequence"/>
</dbReference>
<keyword evidence="2" id="KW-0805">Transcription regulation</keyword>
<evidence type="ECO:0000256" key="3">
    <source>
        <dbReference type="ARBA" id="ARBA00023082"/>
    </source>
</evidence>
<dbReference type="NCBIfam" id="TIGR02937">
    <property type="entry name" value="sigma70-ECF"/>
    <property type="match status" value="1"/>
</dbReference>
<dbReference type="PANTHER" id="PTHR43133:SF46">
    <property type="entry name" value="RNA POLYMERASE SIGMA-70 FACTOR ECF SUBFAMILY"/>
    <property type="match status" value="1"/>
</dbReference>
<organism evidence="7 8">
    <name type="scientific">Wenyingzhuangia heitensis</name>
    <dbReference type="NCBI Taxonomy" id="1487859"/>
    <lineage>
        <taxon>Bacteria</taxon>
        <taxon>Pseudomonadati</taxon>
        <taxon>Bacteroidota</taxon>
        <taxon>Flavobacteriia</taxon>
        <taxon>Flavobacteriales</taxon>
        <taxon>Flavobacteriaceae</taxon>
        <taxon>Wenyingzhuangia</taxon>
    </lineage>
</organism>
<evidence type="ECO:0000313" key="7">
    <source>
        <dbReference type="EMBL" id="NIJ43902.1"/>
    </source>
</evidence>
<dbReference type="EMBL" id="JAASQL010000001">
    <property type="protein sequence ID" value="NIJ43902.1"/>
    <property type="molecule type" value="Genomic_DNA"/>
</dbReference>
<gene>
    <name evidence="7" type="ORF">FHR24_000341</name>
</gene>
<dbReference type="Pfam" id="PF08281">
    <property type="entry name" value="Sigma70_r4_2"/>
    <property type="match status" value="1"/>
</dbReference>
<accession>A0ABX0U516</accession>
<dbReference type="InterPro" id="IPR036388">
    <property type="entry name" value="WH-like_DNA-bd_sf"/>
</dbReference>
<dbReference type="InterPro" id="IPR013249">
    <property type="entry name" value="RNA_pol_sigma70_r4_t2"/>
</dbReference>
<feature type="coiled-coil region" evidence="5">
    <location>
        <begin position="144"/>
        <end position="171"/>
    </location>
</feature>
<evidence type="ECO:0000256" key="5">
    <source>
        <dbReference type="SAM" id="Coils"/>
    </source>
</evidence>
<sequence>MGFFVTLAYGFFTTFLKALNSKINHELQNNKSSKPSIDQNQLWLDFVKGDSNALGKLYDLYIDNLVGYGIKICGDKSYTMDCIHDLFVDLYKYQSKLSTTSDVQFYLYLALKRKINKKYKKKEVFLDPEAYQKVVYTKEYTKSNEESIIDREAYEEKILNLENAVSKLTKTQQKGISLRFKEEKSYEEIAQALQVSVASARTIVYRAIKALRESSLPIVLLLILSLL</sequence>
<comment type="caution">
    <text evidence="7">The sequence shown here is derived from an EMBL/GenBank/DDBJ whole genome shotgun (WGS) entry which is preliminary data.</text>
</comment>
<proteinExistence type="inferred from homology"/>
<dbReference type="Gene3D" id="1.10.1740.10">
    <property type="match status" value="1"/>
</dbReference>
<dbReference type="CDD" id="cd06171">
    <property type="entry name" value="Sigma70_r4"/>
    <property type="match status" value="1"/>
</dbReference>
<protein>
    <submittedName>
        <fullName evidence="7">RNA polymerase sigma-70 factor (ECF subfamily)</fullName>
    </submittedName>
</protein>
<dbReference type="Gene3D" id="1.10.10.10">
    <property type="entry name" value="Winged helix-like DNA-binding domain superfamily/Winged helix DNA-binding domain"/>
    <property type="match status" value="1"/>
</dbReference>
<evidence type="ECO:0000256" key="2">
    <source>
        <dbReference type="ARBA" id="ARBA00023015"/>
    </source>
</evidence>
<keyword evidence="8" id="KW-1185">Reference proteome</keyword>
<name>A0ABX0U516_9FLAO</name>
<evidence type="ECO:0000313" key="8">
    <source>
        <dbReference type="Proteomes" id="UP000745859"/>
    </source>
</evidence>
<dbReference type="InterPro" id="IPR013324">
    <property type="entry name" value="RNA_pol_sigma_r3/r4-like"/>
</dbReference>
<dbReference type="SUPFAM" id="SSF88946">
    <property type="entry name" value="Sigma2 domain of RNA polymerase sigma factors"/>
    <property type="match status" value="1"/>
</dbReference>
<evidence type="ECO:0000256" key="4">
    <source>
        <dbReference type="ARBA" id="ARBA00023163"/>
    </source>
</evidence>
<dbReference type="InterPro" id="IPR039425">
    <property type="entry name" value="RNA_pol_sigma-70-like"/>
</dbReference>
<dbReference type="InterPro" id="IPR013325">
    <property type="entry name" value="RNA_pol_sigma_r2"/>
</dbReference>